<dbReference type="Proteomes" id="UP000027337">
    <property type="component" value="Unassembled WGS sequence"/>
</dbReference>
<keyword evidence="3" id="KW-1185">Reference proteome</keyword>
<dbReference type="Pfam" id="PF03938">
    <property type="entry name" value="OmpH"/>
    <property type="match status" value="1"/>
</dbReference>
<reference evidence="2 3" key="1">
    <citation type="journal article" date="2014" name="Genome Announc.">
        <title>Draft Genome Sequences of Two Isolates of the Roseobacter Group, Sulfitobacter sp. Strains 3SOLIMAR09 and 1FIGIMAR09, from Harbors of Mallorca Island (Mediterranean Sea).</title>
        <authorList>
            <person name="Mas-Llado M."/>
            <person name="Pina-Villalonga J.M."/>
            <person name="Brunet-Galmes I."/>
            <person name="Nogales B."/>
            <person name="Bosch R."/>
        </authorList>
    </citation>
    <scope>NUCLEOTIDE SEQUENCE [LARGE SCALE GENOMIC DNA]</scope>
    <source>
        <strain evidence="2 3">1FIGIMAR09</strain>
    </source>
</reference>
<dbReference type="EMBL" id="JEMU01000006">
    <property type="protein sequence ID" value="KAJ03437.1"/>
    <property type="molecule type" value="Genomic_DNA"/>
</dbReference>
<gene>
    <name evidence="2" type="ORF">PM02_08800</name>
</gene>
<feature type="chain" id="PRO_5001606309" evidence="1">
    <location>
        <begin position="23"/>
        <end position="188"/>
    </location>
</feature>
<protein>
    <submittedName>
        <fullName evidence="2">Membrane protein</fullName>
    </submittedName>
</protein>
<dbReference type="eggNOG" id="COG2825">
    <property type="taxonomic scope" value="Bacteria"/>
</dbReference>
<proteinExistence type="predicted"/>
<accession>A0A061SRA9</accession>
<evidence type="ECO:0000256" key="1">
    <source>
        <dbReference type="SAM" id="SignalP"/>
    </source>
</evidence>
<dbReference type="SUPFAM" id="SSF111384">
    <property type="entry name" value="OmpH-like"/>
    <property type="match status" value="1"/>
</dbReference>
<name>A0A061SRA9_9RHOB</name>
<dbReference type="RefSeq" id="WP_037907366.1">
    <property type="nucleotide sequence ID" value="NZ_JEMU01000006.1"/>
</dbReference>
<dbReference type="GO" id="GO:0051082">
    <property type="term" value="F:unfolded protein binding"/>
    <property type="evidence" value="ECO:0007669"/>
    <property type="project" value="InterPro"/>
</dbReference>
<dbReference type="InterPro" id="IPR005632">
    <property type="entry name" value="Chaperone_Skp"/>
</dbReference>
<sequence length="188" mass="20489">MKSPFACVFAVLALLGAAPAFAQQQGSASLNLGSISSPVLTLDSDRVFLESAFGRRVAGEVEGKAAELAADFRQIEAELEAEERELTDLRPTLPADEFRVLADQFDQKVQTIRQEQAAKERDLNQLLDKEREVFLGAAAPVLERLMRRSGAVVILERRSIFYSANAIEITDAAIALLDETLGSGIEPK</sequence>
<dbReference type="Gene3D" id="3.30.910.20">
    <property type="entry name" value="Skp domain"/>
    <property type="match status" value="1"/>
</dbReference>
<evidence type="ECO:0000313" key="3">
    <source>
        <dbReference type="Proteomes" id="UP000027337"/>
    </source>
</evidence>
<comment type="caution">
    <text evidence="2">The sequence shown here is derived from an EMBL/GenBank/DDBJ whole genome shotgun (WGS) entry which is preliminary data.</text>
</comment>
<organism evidence="2 3">
    <name type="scientific">Sulfitobacter mediterraneus</name>
    <dbReference type="NCBI Taxonomy" id="83219"/>
    <lineage>
        <taxon>Bacteria</taxon>
        <taxon>Pseudomonadati</taxon>
        <taxon>Pseudomonadota</taxon>
        <taxon>Alphaproteobacteria</taxon>
        <taxon>Rhodobacterales</taxon>
        <taxon>Roseobacteraceae</taxon>
        <taxon>Sulfitobacter</taxon>
    </lineage>
</organism>
<dbReference type="SMART" id="SM00935">
    <property type="entry name" value="OmpH"/>
    <property type="match status" value="1"/>
</dbReference>
<keyword evidence="1" id="KW-0732">Signal</keyword>
<dbReference type="InterPro" id="IPR024930">
    <property type="entry name" value="Skp_dom_sf"/>
</dbReference>
<evidence type="ECO:0000313" key="2">
    <source>
        <dbReference type="EMBL" id="KAJ03437.1"/>
    </source>
</evidence>
<feature type="signal peptide" evidence="1">
    <location>
        <begin position="1"/>
        <end position="22"/>
    </location>
</feature>
<dbReference type="STRING" id="83219.PM02_08800"/>
<dbReference type="AlphaFoldDB" id="A0A061SRA9"/>